<sequence length="99" mass="11331">MEHTPENITAFRAARWRVRTAKIAAAMCGGWPLSDGLHTREYAQCMETLRKAEEHLASFPQEWLQLYDELRAEEESPHSRSPNMLGGTLPPDLRQPRGE</sequence>
<reference evidence="2 3" key="1">
    <citation type="submission" date="2018-06" db="EMBL/GenBank/DDBJ databases">
        <title>Genomic Encyclopedia of Type Strains, Phase IV (KMG-IV): sequencing the most valuable type-strain genomes for metagenomic binning, comparative biology and taxonomic classification.</title>
        <authorList>
            <person name="Goeker M."/>
        </authorList>
    </citation>
    <scope>NUCLEOTIDE SEQUENCE [LARGE SCALE GENOMIC DNA]</scope>
    <source>
        <strain evidence="2 3">DSM 25532</strain>
    </source>
</reference>
<dbReference type="AlphaFoldDB" id="A0A366HFZ2"/>
<evidence type="ECO:0000256" key="1">
    <source>
        <dbReference type="SAM" id="MobiDB-lite"/>
    </source>
</evidence>
<dbReference type="RefSeq" id="WP_113960250.1">
    <property type="nucleotide sequence ID" value="NZ_QNRR01000008.1"/>
</dbReference>
<proteinExistence type="predicted"/>
<name>A0A366HFZ2_9BACT</name>
<evidence type="ECO:0000313" key="3">
    <source>
        <dbReference type="Proteomes" id="UP000253426"/>
    </source>
</evidence>
<keyword evidence="3" id="KW-1185">Reference proteome</keyword>
<organism evidence="2 3">
    <name type="scientific">Roseimicrobium gellanilyticum</name>
    <dbReference type="NCBI Taxonomy" id="748857"/>
    <lineage>
        <taxon>Bacteria</taxon>
        <taxon>Pseudomonadati</taxon>
        <taxon>Verrucomicrobiota</taxon>
        <taxon>Verrucomicrobiia</taxon>
        <taxon>Verrucomicrobiales</taxon>
        <taxon>Verrucomicrobiaceae</taxon>
        <taxon>Roseimicrobium</taxon>
    </lineage>
</organism>
<evidence type="ECO:0000313" key="2">
    <source>
        <dbReference type="EMBL" id="RBP40378.1"/>
    </source>
</evidence>
<dbReference type="EMBL" id="QNRR01000008">
    <property type="protein sequence ID" value="RBP40378.1"/>
    <property type="molecule type" value="Genomic_DNA"/>
</dbReference>
<accession>A0A366HFZ2</accession>
<comment type="caution">
    <text evidence="2">The sequence shown here is derived from an EMBL/GenBank/DDBJ whole genome shotgun (WGS) entry which is preliminary data.</text>
</comment>
<dbReference type="Proteomes" id="UP000253426">
    <property type="component" value="Unassembled WGS sequence"/>
</dbReference>
<feature type="region of interest" description="Disordered" evidence="1">
    <location>
        <begin position="72"/>
        <end position="99"/>
    </location>
</feature>
<gene>
    <name evidence="2" type="ORF">DES53_10885</name>
</gene>
<protein>
    <submittedName>
        <fullName evidence="2">Uncharacterized protein</fullName>
    </submittedName>
</protein>